<evidence type="ECO:0000313" key="2">
    <source>
        <dbReference type="Proteomes" id="UP001589607"/>
    </source>
</evidence>
<dbReference type="EMBL" id="JBHMEY010000009">
    <property type="protein sequence ID" value="MFB9095734.1"/>
    <property type="molecule type" value="Genomic_DNA"/>
</dbReference>
<evidence type="ECO:0000313" key="1">
    <source>
        <dbReference type="EMBL" id="MFB9095734.1"/>
    </source>
</evidence>
<dbReference type="Proteomes" id="UP001589607">
    <property type="component" value="Unassembled WGS sequence"/>
</dbReference>
<reference evidence="1 2" key="1">
    <citation type="submission" date="2024-09" db="EMBL/GenBank/DDBJ databases">
        <authorList>
            <person name="Sun Q."/>
            <person name="Mori K."/>
        </authorList>
    </citation>
    <scope>NUCLEOTIDE SEQUENCE [LARGE SCALE GENOMIC DNA]</scope>
    <source>
        <strain evidence="1 2">CECT 7955</strain>
    </source>
</reference>
<organism evidence="1 2">
    <name type="scientific">Flavobacterium jumunjinense</name>
    <dbReference type="NCBI Taxonomy" id="998845"/>
    <lineage>
        <taxon>Bacteria</taxon>
        <taxon>Pseudomonadati</taxon>
        <taxon>Bacteroidota</taxon>
        <taxon>Flavobacteriia</taxon>
        <taxon>Flavobacteriales</taxon>
        <taxon>Flavobacteriaceae</taxon>
        <taxon>Flavobacterium</taxon>
    </lineage>
</organism>
<dbReference type="RefSeq" id="WP_236454943.1">
    <property type="nucleotide sequence ID" value="NZ_CBCSGE010000004.1"/>
</dbReference>
<comment type="caution">
    <text evidence="1">The sequence shown here is derived from an EMBL/GenBank/DDBJ whole genome shotgun (WGS) entry which is preliminary data.</text>
</comment>
<keyword evidence="2" id="KW-1185">Reference proteome</keyword>
<proteinExistence type="predicted"/>
<protein>
    <submittedName>
        <fullName evidence="1">Uncharacterized protein</fullName>
    </submittedName>
</protein>
<name>A0ABV5GK23_9FLAO</name>
<accession>A0ABV5GK23</accession>
<sequence>MQKLTLNNSNDLFSKDLNHYGGSFSYKEKLQLQGVGSSKLIYKSGISELDNSILAKGNYPIFINLEVLKNGLLLRANLNQEIYCFGIKIDEVTALQLTAYKVEIRVKKFGFYTTKIVHRATLEIFENKQSIQLSIGIREFKTMHSFLNKPMLKNKLDYTISNNPPEKDASYILSFFEYFM</sequence>
<gene>
    <name evidence="1" type="ORF">ACFFVF_04350</name>
</gene>